<reference evidence="1" key="1">
    <citation type="journal article" date="2021" name="Mol. Ecol. Resour.">
        <title>Apolygus lucorum genome provides insights into omnivorousness and mesophyll feeding.</title>
        <authorList>
            <person name="Liu Y."/>
            <person name="Liu H."/>
            <person name="Wang H."/>
            <person name="Huang T."/>
            <person name="Liu B."/>
            <person name="Yang B."/>
            <person name="Yin L."/>
            <person name="Li B."/>
            <person name="Zhang Y."/>
            <person name="Zhang S."/>
            <person name="Jiang F."/>
            <person name="Zhang X."/>
            <person name="Ren Y."/>
            <person name="Wang B."/>
            <person name="Wang S."/>
            <person name="Lu Y."/>
            <person name="Wu K."/>
            <person name="Fan W."/>
            <person name="Wang G."/>
        </authorList>
    </citation>
    <scope>NUCLEOTIDE SEQUENCE</scope>
    <source>
        <strain evidence="1">12Hb</strain>
    </source>
</reference>
<sequence>MIVNNHQWLVVRMELGIQADLMVFRVAQKVDKCLQVAHCIPKSKVDLLPSMIQAGLLLQVFQVAMDNQAEMMFQVALDILVDRVFLVVLVALVDLHHRAVMDILA</sequence>
<protein>
    <submittedName>
        <fullName evidence="1">Uncharacterized protein</fullName>
    </submittedName>
</protein>
<organism evidence="1 2">
    <name type="scientific">Apolygus lucorum</name>
    <name type="common">Small green plant bug</name>
    <name type="synonym">Lygocoris lucorum</name>
    <dbReference type="NCBI Taxonomy" id="248454"/>
    <lineage>
        <taxon>Eukaryota</taxon>
        <taxon>Metazoa</taxon>
        <taxon>Ecdysozoa</taxon>
        <taxon>Arthropoda</taxon>
        <taxon>Hexapoda</taxon>
        <taxon>Insecta</taxon>
        <taxon>Pterygota</taxon>
        <taxon>Neoptera</taxon>
        <taxon>Paraneoptera</taxon>
        <taxon>Hemiptera</taxon>
        <taxon>Heteroptera</taxon>
        <taxon>Panheteroptera</taxon>
        <taxon>Cimicomorpha</taxon>
        <taxon>Miridae</taxon>
        <taxon>Mirini</taxon>
        <taxon>Apolygus</taxon>
    </lineage>
</organism>
<gene>
    <name evidence="1" type="ORF">GE061_012133</name>
</gene>
<dbReference type="EMBL" id="WIXP02000004">
    <property type="protein sequence ID" value="KAF6211620.1"/>
    <property type="molecule type" value="Genomic_DNA"/>
</dbReference>
<evidence type="ECO:0000313" key="1">
    <source>
        <dbReference type="EMBL" id="KAF6211620.1"/>
    </source>
</evidence>
<comment type="caution">
    <text evidence="1">The sequence shown here is derived from an EMBL/GenBank/DDBJ whole genome shotgun (WGS) entry which is preliminary data.</text>
</comment>
<name>A0A6A4JNV8_APOLU</name>
<keyword evidence="2" id="KW-1185">Reference proteome</keyword>
<dbReference type="Proteomes" id="UP000466442">
    <property type="component" value="Unassembled WGS sequence"/>
</dbReference>
<accession>A0A6A4JNV8</accession>
<evidence type="ECO:0000313" key="2">
    <source>
        <dbReference type="Proteomes" id="UP000466442"/>
    </source>
</evidence>
<dbReference type="AlphaFoldDB" id="A0A6A4JNV8"/>
<proteinExistence type="predicted"/>